<proteinExistence type="predicted"/>
<reference evidence="1 2" key="1">
    <citation type="submission" date="2015-01" db="EMBL/GenBank/DDBJ databases">
        <title>Evolution of Trichinella species and genotypes.</title>
        <authorList>
            <person name="Korhonen P.K."/>
            <person name="Edoardo P."/>
            <person name="Giuseppe L.R."/>
            <person name="Gasser R.B."/>
        </authorList>
    </citation>
    <scope>NUCLEOTIDE SEQUENCE [LARGE SCALE GENOMIC DNA]</scope>
    <source>
        <strain evidence="1">ISS588</strain>
    </source>
</reference>
<evidence type="ECO:0000313" key="2">
    <source>
        <dbReference type="Proteomes" id="UP000054805"/>
    </source>
</evidence>
<dbReference type="EMBL" id="JYDS01000068">
    <property type="protein sequence ID" value="KRZ27621.1"/>
    <property type="molecule type" value="Genomic_DNA"/>
</dbReference>
<organism evidence="1 2">
    <name type="scientific">Trichinella pseudospiralis</name>
    <name type="common">Parasitic roundworm</name>
    <dbReference type="NCBI Taxonomy" id="6337"/>
    <lineage>
        <taxon>Eukaryota</taxon>
        <taxon>Metazoa</taxon>
        <taxon>Ecdysozoa</taxon>
        <taxon>Nematoda</taxon>
        <taxon>Enoplea</taxon>
        <taxon>Dorylaimia</taxon>
        <taxon>Trichinellida</taxon>
        <taxon>Trichinellidae</taxon>
        <taxon>Trichinella</taxon>
    </lineage>
</organism>
<dbReference type="AlphaFoldDB" id="A0A0V1IZD2"/>
<protein>
    <submittedName>
        <fullName evidence="1">Uncharacterized protein</fullName>
    </submittedName>
</protein>
<sequence>MEAQLYIAMVVLCGEAVDSDELISLASEERKDPEMSRCLCFTLYLSMGNAGNLTLRFLTSHLVVCKLKCENVMIIVVPEVYV</sequence>
<accession>A0A0V1IZD2</accession>
<dbReference type="Proteomes" id="UP000054805">
    <property type="component" value="Unassembled WGS sequence"/>
</dbReference>
<keyword evidence="2" id="KW-1185">Reference proteome</keyword>
<gene>
    <name evidence="1" type="ORF">T4B_1502</name>
</gene>
<comment type="caution">
    <text evidence="1">The sequence shown here is derived from an EMBL/GenBank/DDBJ whole genome shotgun (WGS) entry which is preliminary data.</text>
</comment>
<name>A0A0V1IZD2_TRIPS</name>
<evidence type="ECO:0000313" key="1">
    <source>
        <dbReference type="EMBL" id="KRZ27621.1"/>
    </source>
</evidence>